<reference evidence="6 7" key="1">
    <citation type="submission" date="2024-10" db="EMBL/GenBank/DDBJ databases">
        <title>The Natural Products Discovery Center: Release of the First 8490 Sequenced Strains for Exploring Actinobacteria Biosynthetic Diversity.</title>
        <authorList>
            <person name="Kalkreuter E."/>
            <person name="Kautsar S.A."/>
            <person name="Yang D."/>
            <person name="Bader C.D."/>
            <person name="Teijaro C.N."/>
            <person name="Fluegel L."/>
            <person name="Davis C.M."/>
            <person name="Simpson J.R."/>
            <person name="Lauterbach L."/>
            <person name="Steele A.D."/>
            <person name="Gui C."/>
            <person name="Meng S."/>
            <person name="Li G."/>
            <person name="Viehrig K."/>
            <person name="Ye F."/>
            <person name="Su P."/>
            <person name="Kiefer A.F."/>
            <person name="Nichols A."/>
            <person name="Cepeda A.J."/>
            <person name="Yan W."/>
            <person name="Fan B."/>
            <person name="Jiang Y."/>
            <person name="Adhikari A."/>
            <person name="Zheng C.-J."/>
            <person name="Schuster L."/>
            <person name="Cowan T.M."/>
            <person name="Smanski M.J."/>
            <person name="Chevrette M.G."/>
            <person name="De Carvalho L.P.S."/>
            <person name="Shen B."/>
        </authorList>
    </citation>
    <scope>NUCLEOTIDE SEQUENCE [LARGE SCALE GENOMIC DNA]</scope>
    <source>
        <strain evidence="6 7">NPDC020602</strain>
    </source>
</reference>
<dbReference type="PANTHER" id="PTHR43132:SF8">
    <property type="entry name" value="HTH-TYPE TRANSCRIPTIONAL REGULATOR KMTR"/>
    <property type="match status" value="1"/>
</dbReference>
<dbReference type="SMART" id="SM00418">
    <property type="entry name" value="HTH_ARSR"/>
    <property type="match status" value="1"/>
</dbReference>
<proteinExistence type="predicted"/>
<comment type="caution">
    <text evidence="6">The sequence shown here is derived from an EMBL/GenBank/DDBJ whole genome shotgun (WGS) entry which is preliminary data.</text>
</comment>
<dbReference type="Gene3D" id="1.10.10.10">
    <property type="entry name" value="Winged helix-like DNA-binding domain superfamily/Winged helix DNA-binding domain"/>
    <property type="match status" value="1"/>
</dbReference>
<evidence type="ECO:0000256" key="2">
    <source>
        <dbReference type="ARBA" id="ARBA00023125"/>
    </source>
</evidence>
<feature type="domain" description="HTH arsR-type" evidence="5">
    <location>
        <begin position="200"/>
        <end position="271"/>
    </location>
</feature>
<dbReference type="SUPFAM" id="SSF46785">
    <property type="entry name" value="Winged helix' DNA-binding domain"/>
    <property type="match status" value="1"/>
</dbReference>
<dbReference type="InterPro" id="IPR001845">
    <property type="entry name" value="HTH_ArsR_DNA-bd_dom"/>
</dbReference>
<evidence type="ECO:0000256" key="1">
    <source>
        <dbReference type="ARBA" id="ARBA00023015"/>
    </source>
</evidence>
<keyword evidence="2" id="KW-0238">DNA-binding</keyword>
<dbReference type="PANTHER" id="PTHR43132">
    <property type="entry name" value="ARSENICAL RESISTANCE OPERON REPRESSOR ARSR-RELATED"/>
    <property type="match status" value="1"/>
</dbReference>
<keyword evidence="1" id="KW-0805">Transcription regulation</keyword>
<evidence type="ECO:0000259" key="5">
    <source>
        <dbReference type="SMART" id="SM00418"/>
    </source>
</evidence>
<dbReference type="EMBL" id="JBIRUI010000016">
    <property type="protein sequence ID" value="MFI1717721.1"/>
    <property type="molecule type" value="Genomic_DNA"/>
</dbReference>
<evidence type="ECO:0000256" key="4">
    <source>
        <dbReference type="SAM" id="MobiDB-lite"/>
    </source>
</evidence>
<dbReference type="InterPro" id="IPR036390">
    <property type="entry name" value="WH_DNA-bd_sf"/>
</dbReference>
<dbReference type="InterPro" id="IPR051011">
    <property type="entry name" value="Metal_resp_trans_reg"/>
</dbReference>
<evidence type="ECO:0000313" key="7">
    <source>
        <dbReference type="Proteomes" id="UP001611339"/>
    </source>
</evidence>
<accession>A0ABW7UE55</accession>
<name>A0ABW7UE55_9ACTN</name>
<dbReference type="InterPro" id="IPR036388">
    <property type="entry name" value="WH-like_DNA-bd_sf"/>
</dbReference>
<organism evidence="6 7">
    <name type="scientific">Streptomyces litmocidini</name>
    <dbReference type="NCBI Taxonomy" id="67318"/>
    <lineage>
        <taxon>Bacteria</taxon>
        <taxon>Bacillati</taxon>
        <taxon>Actinomycetota</taxon>
        <taxon>Actinomycetes</taxon>
        <taxon>Kitasatosporales</taxon>
        <taxon>Streptomycetaceae</taxon>
        <taxon>Streptomyces</taxon>
    </lineage>
</organism>
<evidence type="ECO:0000313" key="6">
    <source>
        <dbReference type="EMBL" id="MFI1717721.1"/>
    </source>
</evidence>
<evidence type="ECO:0000256" key="3">
    <source>
        <dbReference type="ARBA" id="ARBA00023163"/>
    </source>
</evidence>
<protein>
    <submittedName>
        <fullName evidence="6">ArsR/SmtB family transcription factor</fullName>
    </submittedName>
</protein>
<sequence>MSEAVFALHHFGRERARGGAGWHKFVRERLGDDLPAVGEVVSKYRPVPDLLWLLEREGADADSVPPAVRARARRLAQVAFLFCSAGILPYWSQIRARLEIERDVRGRIAITNGVEFLLAGLHPKVTWESSELRIASPTDLEITLDGRGMILSPSLFLPDKTCVLVRSERQAGVPALVFSVPLDLNDLESPSEESGVEGDRALAALVGATRAAALRALSESGTTGDLSDRLGISLSGASKQATVLREAGLITTLRNRTTATHTLTPLGLALLQRELPAEVTGPWGHPGEPRAREPRGAAGPRG</sequence>
<dbReference type="Proteomes" id="UP001611339">
    <property type="component" value="Unassembled WGS sequence"/>
</dbReference>
<keyword evidence="3" id="KW-0804">Transcription</keyword>
<keyword evidence="7" id="KW-1185">Reference proteome</keyword>
<gene>
    <name evidence="6" type="ORF">ACH407_29725</name>
</gene>
<feature type="region of interest" description="Disordered" evidence="4">
    <location>
        <begin position="278"/>
        <end position="302"/>
    </location>
</feature>
<dbReference type="RefSeq" id="WP_123455812.1">
    <property type="nucleotide sequence ID" value="NZ_JBEYXG010000007.1"/>
</dbReference>